<proteinExistence type="predicted"/>
<dbReference type="AlphaFoldDB" id="A0ABD0WE18"/>
<feature type="signal peptide" evidence="1">
    <location>
        <begin position="1"/>
        <end position="18"/>
    </location>
</feature>
<name>A0ABD0WE18_UMBPY</name>
<organism evidence="2 3">
    <name type="scientific">Umbra pygmaea</name>
    <name type="common">Eastern mudminnow</name>
    <dbReference type="NCBI Taxonomy" id="75934"/>
    <lineage>
        <taxon>Eukaryota</taxon>
        <taxon>Metazoa</taxon>
        <taxon>Chordata</taxon>
        <taxon>Craniata</taxon>
        <taxon>Vertebrata</taxon>
        <taxon>Euteleostomi</taxon>
        <taxon>Actinopterygii</taxon>
        <taxon>Neopterygii</taxon>
        <taxon>Teleostei</taxon>
        <taxon>Protacanthopterygii</taxon>
        <taxon>Esociformes</taxon>
        <taxon>Umbridae</taxon>
        <taxon>Umbra</taxon>
    </lineage>
</organism>
<evidence type="ECO:0000313" key="3">
    <source>
        <dbReference type="Proteomes" id="UP001557470"/>
    </source>
</evidence>
<dbReference type="Proteomes" id="UP001557470">
    <property type="component" value="Unassembled WGS sequence"/>
</dbReference>
<keyword evidence="3" id="KW-1185">Reference proteome</keyword>
<evidence type="ECO:0000313" key="2">
    <source>
        <dbReference type="EMBL" id="KAL0968118.1"/>
    </source>
</evidence>
<comment type="caution">
    <text evidence="2">The sequence shown here is derived from an EMBL/GenBank/DDBJ whole genome shotgun (WGS) entry which is preliminary data.</text>
</comment>
<feature type="chain" id="PRO_5044825584" evidence="1">
    <location>
        <begin position="19"/>
        <end position="242"/>
    </location>
</feature>
<gene>
    <name evidence="2" type="ORF">UPYG_G00262630</name>
</gene>
<evidence type="ECO:0000256" key="1">
    <source>
        <dbReference type="SAM" id="SignalP"/>
    </source>
</evidence>
<keyword evidence="1" id="KW-0732">Signal</keyword>
<accession>A0ABD0WE18</accession>
<protein>
    <submittedName>
        <fullName evidence="2">Uncharacterized protein</fullName>
    </submittedName>
</protein>
<sequence length="242" mass="27353">MLMVFRLWLCSLNHYVCPKDTSILLCPFILESPNGFILRMNIAHVQNRVYRTVGQMMSTIIVQGGEPPALLSPLVVDYLLTGNIFHVNVTPDDVADMELREALNKVDQAATMDELEQAVESCGRWRYQIEGLPNPVSMDNKDAFTKLGRFWDCNRGQQVLPLLKENPGMRVLLDMPKQPSDVTAGVVAALLKPNYSVLGSNRRPREEMMVVKFREFLHCVQEKEIGNALMPGTSLRQKVHLS</sequence>
<dbReference type="EMBL" id="JAGEUA010000008">
    <property type="protein sequence ID" value="KAL0968118.1"/>
    <property type="molecule type" value="Genomic_DNA"/>
</dbReference>
<reference evidence="2 3" key="1">
    <citation type="submission" date="2024-06" db="EMBL/GenBank/DDBJ databases">
        <authorList>
            <person name="Pan Q."/>
            <person name="Wen M."/>
            <person name="Jouanno E."/>
            <person name="Zahm M."/>
            <person name="Klopp C."/>
            <person name="Cabau C."/>
            <person name="Louis A."/>
            <person name="Berthelot C."/>
            <person name="Parey E."/>
            <person name="Roest Crollius H."/>
            <person name="Montfort J."/>
            <person name="Robinson-Rechavi M."/>
            <person name="Bouchez O."/>
            <person name="Lampietro C."/>
            <person name="Lopez Roques C."/>
            <person name="Donnadieu C."/>
            <person name="Postlethwait J."/>
            <person name="Bobe J."/>
            <person name="Verreycken H."/>
            <person name="Guiguen Y."/>
        </authorList>
    </citation>
    <scope>NUCLEOTIDE SEQUENCE [LARGE SCALE GENOMIC DNA]</scope>
    <source>
        <strain evidence="2">Up_M1</strain>
        <tissue evidence="2">Testis</tissue>
    </source>
</reference>